<dbReference type="Pfam" id="PF04852">
    <property type="entry name" value="ALOG_dom"/>
    <property type="match status" value="1"/>
</dbReference>
<name>A0A6A6MQ05_HEVBR</name>
<dbReference type="Proteomes" id="UP000467840">
    <property type="component" value="Chromosome 15"/>
</dbReference>
<evidence type="ECO:0000256" key="4">
    <source>
        <dbReference type="ARBA" id="ARBA00023015"/>
    </source>
</evidence>
<keyword evidence="3" id="KW-0217">Developmental protein</keyword>
<dbReference type="InterPro" id="IPR040222">
    <property type="entry name" value="ALOG"/>
</dbReference>
<protein>
    <recommendedName>
        <fullName evidence="9">ALOG domain-containing protein</fullName>
    </recommendedName>
</protein>
<proteinExistence type="inferred from homology"/>
<evidence type="ECO:0000259" key="9">
    <source>
        <dbReference type="PROSITE" id="PS51697"/>
    </source>
</evidence>
<feature type="compositionally biased region" description="Low complexity" evidence="8">
    <location>
        <begin position="177"/>
        <end position="186"/>
    </location>
</feature>
<sequence length="186" mass="20643">MIRAFVGSWKFLLPHAQCKASGDQYRPLREPKAARLEHLRPIPPQPPSPTLPLTVQRGSRPGVLALSRPVWKNQSPHSTLPLLWPPNPPAPCPCPLRQAWGSLDALIGRLRAAFEEHGGKPENNPFGARAVRLYLREVRDSQAKARGISYEKKKRKRSQQQQQQSPALSMAPPPAPATTSASDDHE</sequence>
<dbReference type="PANTHER" id="PTHR31165">
    <property type="entry name" value="PROTEIN G1-LIKE2"/>
    <property type="match status" value="1"/>
</dbReference>
<comment type="subcellular location">
    <subcellularLocation>
        <location evidence="1">Nucleus</location>
    </subcellularLocation>
</comment>
<dbReference type="EMBL" id="JAAGAX010000005">
    <property type="protein sequence ID" value="KAF2313989.1"/>
    <property type="molecule type" value="Genomic_DNA"/>
</dbReference>
<gene>
    <name evidence="10" type="ORF">GH714_021358</name>
</gene>
<evidence type="ECO:0000256" key="6">
    <source>
        <dbReference type="ARBA" id="ARBA00023163"/>
    </source>
</evidence>
<dbReference type="GO" id="GO:0003677">
    <property type="term" value="F:DNA binding"/>
    <property type="evidence" value="ECO:0007669"/>
    <property type="project" value="UniProtKB-KW"/>
</dbReference>
<feature type="domain" description="ALOG" evidence="9">
    <location>
        <begin position="1"/>
        <end position="154"/>
    </location>
</feature>
<evidence type="ECO:0000256" key="5">
    <source>
        <dbReference type="ARBA" id="ARBA00023125"/>
    </source>
</evidence>
<keyword evidence="4" id="KW-0805">Transcription regulation</keyword>
<feature type="region of interest" description="Disordered" evidence="8">
    <location>
        <begin position="141"/>
        <end position="186"/>
    </location>
</feature>
<dbReference type="AlphaFoldDB" id="A0A6A6MQ05"/>
<keyword evidence="6" id="KW-0804">Transcription</keyword>
<keyword evidence="5" id="KW-0238">DNA-binding</keyword>
<dbReference type="PROSITE" id="PS51697">
    <property type="entry name" value="ALOG"/>
    <property type="match status" value="1"/>
</dbReference>
<dbReference type="InterPro" id="IPR006936">
    <property type="entry name" value="ALOG_dom"/>
</dbReference>
<dbReference type="GO" id="GO:0009416">
    <property type="term" value="P:response to light stimulus"/>
    <property type="evidence" value="ECO:0007669"/>
    <property type="project" value="TreeGrafter"/>
</dbReference>
<reference evidence="10 11" key="1">
    <citation type="journal article" date="2020" name="Mol. Plant">
        <title>The Chromosome-Based Rubber Tree Genome Provides New Insights into Spurge Genome Evolution and Rubber Biosynthesis.</title>
        <authorList>
            <person name="Liu J."/>
            <person name="Shi C."/>
            <person name="Shi C.C."/>
            <person name="Li W."/>
            <person name="Zhang Q.J."/>
            <person name="Zhang Y."/>
            <person name="Li K."/>
            <person name="Lu H.F."/>
            <person name="Shi C."/>
            <person name="Zhu S.T."/>
            <person name="Xiao Z.Y."/>
            <person name="Nan H."/>
            <person name="Yue Y."/>
            <person name="Zhu X.G."/>
            <person name="Wu Y."/>
            <person name="Hong X.N."/>
            <person name="Fan G.Y."/>
            <person name="Tong Y."/>
            <person name="Zhang D."/>
            <person name="Mao C.L."/>
            <person name="Liu Y.L."/>
            <person name="Hao S.J."/>
            <person name="Liu W.Q."/>
            <person name="Lv M.Q."/>
            <person name="Zhang H.B."/>
            <person name="Liu Y."/>
            <person name="Hu-Tang G.R."/>
            <person name="Wang J.P."/>
            <person name="Wang J.H."/>
            <person name="Sun Y.H."/>
            <person name="Ni S.B."/>
            <person name="Chen W.B."/>
            <person name="Zhang X.C."/>
            <person name="Jiao Y.N."/>
            <person name="Eichler E.E."/>
            <person name="Li G.H."/>
            <person name="Liu X."/>
            <person name="Gao L.Z."/>
        </authorList>
    </citation>
    <scope>NUCLEOTIDE SEQUENCE [LARGE SCALE GENOMIC DNA]</scope>
    <source>
        <strain evidence="11">cv. GT1</strain>
        <tissue evidence="10">Leaf</tissue>
    </source>
</reference>
<keyword evidence="11" id="KW-1185">Reference proteome</keyword>
<evidence type="ECO:0000256" key="3">
    <source>
        <dbReference type="ARBA" id="ARBA00022473"/>
    </source>
</evidence>
<dbReference type="GO" id="GO:0009299">
    <property type="term" value="P:mRNA transcription"/>
    <property type="evidence" value="ECO:0007669"/>
    <property type="project" value="TreeGrafter"/>
</dbReference>
<dbReference type="GO" id="GO:0005634">
    <property type="term" value="C:nucleus"/>
    <property type="evidence" value="ECO:0007669"/>
    <property type="project" value="UniProtKB-SubCell"/>
</dbReference>
<accession>A0A6A6MQ05</accession>
<comment type="caution">
    <text evidence="10">The sequence shown here is derived from an EMBL/GenBank/DDBJ whole genome shotgun (WGS) entry which is preliminary data.</text>
</comment>
<dbReference type="PANTHER" id="PTHR31165:SF115">
    <property type="entry name" value="PROTEIN LIGHT-DEPENDENT SHORT HYPOCOTYLS 4"/>
    <property type="match status" value="1"/>
</dbReference>
<evidence type="ECO:0000256" key="2">
    <source>
        <dbReference type="ARBA" id="ARBA00010308"/>
    </source>
</evidence>
<evidence type="ECO:0000256" key="7">
    <source>
        <dbReference type="ARBA" id="ARBA00023242"/>
    </source>
</evidence>
<evidence type="ECO:0000256" key="8">
    <source>
        <dbReference type="SAM" id="MobiDB-lite"/>
    </source>
</evidence>
<organism evidence="10 11">
    <name type="scientific">Hevea brasiliensis</name>
    <name type="common">Para rubber tree</name>
    <name type="synonym">Siphonia brasiliensis</name>
    <dbReference type="NCBI Taxonomy" id="3981"/>
    <lineage>
        <taxon>Eukaryota</taxon>
        <taxon>Viridiplantae</taxon>
        <taxon>Streptophyta</taxon>
        <taxon>Embryophyta</taxon>
        <taxon>Tracheophyta</taxon>
        <taxon>Spermatophyta</taxon>
        <taxon>Magnoliopsida</taxon>
        <taxon>eudicotyledons</taxon>
        <taxon>Gunneridae</taxon>
        <taxon>Pentapetalae</taxon>
        <taxon>rosids</taxon>
        <taxon>fabids</taxon>
        <taxon>Malpighiales</taxon>
        <taxon>Euphorbiaceae</taxon>
        <taxon>Crotonoideae</taxon>
        <taxon>Micrandreae</taxon>
        <taxon>Hevea</taxon>
    </lineage>
</organism>
<keyword evidence="7" id="KW-0539">Nucleus</keyword>
<feature type="compositionally biased region" description="Low complexity" evidence="8">
    <location>
        <begin position="159"/>
        <end position="170"/>
    </location>
</feature>
<evidence type="ECO:0000313" key="10">
    <source>
        <dbReference type="EMBL" id="KAF2313989.1"/>
    </source>
</evidence>
<evidence type="ECO:0000313" key="11">
    <source>
        <dbReference type="Proteomes" id="UP000467840"/>
    </source>
</evidence>
<comment type="similarity">
    <text evidence="2">Belongs to the plant homeotic and developmental regulators ALOG protein family.</text>
</comment>
<evidence type="ECO:0000256" key="1">
    <source>
        <dbReference type="ARBA" id="ARBA00004123"/>
    </source>
</evidence>